<dbReference type="PROSITE" id="PS50102">
    <property type="entry name" value="RRM"/>
    <property type="match status" value="1"/>
</dbReference>
<dbReference type="InterPro" id="IPR000504">
    <property type="entry name" value="RRM_dom"/>
</dbReference>
<organism evidence="5 6">
    <name type="scientific">Anopheles farauti</name>
    <dbReference type="NCBI Taxonomy" id="69004"/>
    <lineage>
        <taxon>Eukaryota</taxon>
        <taxon>Metazoa</taxon>
        <taxon>Ecdysozoa</taxon>
        <taxon>Arthropoda</taxon>
        <taxon>Hexapoda</taxon>
        <taxon>Insecta</taxon>
        <taxon>Pterygota</taxon>
        <taxon>Neoptera</taxon>
        <taxon>Endopterygota</taxon>
        <taxon>Diptera</taxon>
        <taxon>Nematocera</taxon>
        <taxon>Culicoidea</taxon>
        <taxon>Culicidae</taxon>
        <taxon>Anophelinae</taxon>
        <taxon>Anopheles</taxon>
    </lineage>
</organism>
<reference evidence="5" key="2">
    <citation type="submission" date="2020-05" db="UniProtKB">
        <authorList>
            <consortium name="EnsemblMetazoa"/>
        </authorList>
    </citation>
    <scope>IDENTIFICATION</scope>
    <source>
        <strain evidence="5">FAR1</strain>
    </source>
</reference>
<dbReference type="GO" id="GO:0003723">
    <property type="term" value="F:RNA binding"/>
    <property type="evidence" value="ECO:0007669"/>
    <property type="project" value="UniProtKB-UniRule"/>
</dbReference>
<dbReference type="EMBL" id="AXCN02000652">
    <property type="status" value="NOT_ANNOTATED_CDS"/>
    <property type="molecule type" value="Genomic_DNA"/>
</dbReference>
<feature type="compositionally biased region" description="Low complexity" evidence="3">
    <location>
        <begin position="189"/>
        <end position="198"/>
    </location>
</feature>
<feature type="compositionally biased region" description="Basic residues" evidence="3">
    <location>
        <begin position="37"/>
        <end position="47"/>
    </location>
</feature>
<feature type="compositionally biased region" description="Basic residues" evidence="3">
    <location>
        <begin position="199"/>
        <end position="208"/>
    </location>
</feature>
<evidence type="ECO:0000256" key="3">
    <source>
        <dbReference type="SAM" id="MobiDB-lite"/>
    </source>
</evidence>
<dbReference type="PANTHER" id="PTHR48034">
    <property type="entry name" value="TRANSFORMER-2 SEX-DETERMINING PROTEIN-RELATED"/>
    <property type="match status" value="1"/>
</dbReference>
<protein>
    <recommendedName>
        <fullName evidence="4">RRM domain-containing protein</fullName>
    </recommendedName>
</protein>
<evidence type="ECO:0000259" key="4">
    <source>
        <dbReference type="PROSITE" id="PS50102"/>
    </source>
</evidence>
<accession>A0A182QP94</accession>
<proteinExistence type="predicted"/>
<dbReference type="Gene3D" id="3.30.70.330">
    <property type="match status" value="1"/>
</dbReference>
<evidence type="ECO:0000256" key="2">
    <source>
        <dbReference type="PROSITE-ProRule" id="PRU00176"/>
    </source>
</evidence>
<feature type="compositionally biased region" description="Polar residues" evidence="3">
    <location>
        <begin position="1"/>
        <end position="12"/>
    </location>
</feature>
<evidence type="ECO:0000256" key="1">
    <source>
        <dbReference type="ARBA" id="ARBA00022884"/>
    </source>
</evidence>
<feature type="compositionally biased region" description="Basic and acidic residues" evidence="3">
    <location>
        <begin position="16"/>
        <end position="36"/>
    </location>
</feature>
<evidence type="ECO:0000313" key="6">
    <source>
        <dbReference type="Proteomes" id="UP000075886"/>
    </source>
</evidence>
<dbReference type="AlphaFoldDB" id="A0A182QP94"/>
<feature type="region of interest" description="Disordered" evidence="3">
    <location>
        <begin position="167"/>
        <end position="217"/>
    </location>
</feature>
<dbReference type="Proteomes" id="UP000075886">
    <property type="component" value="Unassembled WGS sequence"/>
</dbReference>
<evidence type="ECO:0000313" key="5">
    <source>
        <dbReference type="EnsemblMetazoa" id="AFAF014144-PA"/>
    </source>
</evidence>
<dbReference type="SUPFAM" id="SSF54928">
    <property type="entry name" value="RNA-binding domain, RBD"/>
    <property type="match status" value="1"/>
</dbReference>
<keyword evidence="6" id="KW-1185">Reference proteome</keyword>
<feature type="domain" description="RRM" evidence="4">
    <location>
        <begin position="90"/>
        <end position="168"/>
    </location>
</feature>
<dbReference type="EnsemblMetazoa" id="AFAF014144-RA">
    <property type="protein sequence ID" value="AFAF014144-PA"/>
    <property type="gene ID" value="AFAF014144"/>
</dbReference>
<dbReference type="VEuPathDB" id="VectorBase:AFAF014144"/>
<dbReference type="InterPro" id="IPR035979">
    <property type="entry name" value="RBD_domain_sf"/>
</dbReference>
<reference evidence="6" key="1">
    <citation type="submission" date="2014-01" db="EMBL/GenBank/DDBJ databases">
        <title>The Genome Sequence of Anopheles farauti FAR1 (V2).</title>
        <authorList>
            <consortium name="The Broad Institute Genomics Platform"/>
            <person name="Neafsey D.E."/>
            <person name="Besansky N."/>
            <person name="Howell P."/>
            <person name="Walton C."/>
            <person name="Young S.K."/>
            <person name="Zeng Q."/>
            <person name="Gargeya S."/>
            <person name="Fitzgerald M."/>
            <person name="Haas B."/>
            <person name="Abouelleil A."/>
            <person name="Allen A.W."/>
            <person name="Alvarado L."/>
            <person name="Arachchi H.M."/>
            <person name="Berlin A.M."/>
            <person name="Chapman S.B."/>
            <person name="Gainer-Dewar J."/>
            <person name="Goldberg J."/>
            <person name="Griggs A."/>
            <person name="Gujja S."/>
            <person name="Hansen M."/>
            <person name="Howarth C."/>
            <person name="Imamovic A."/>
            <person name="Ireland A."/>
            <person name="Larimer J."/>
            <person name="McCowan C."/>
            <person name="Murphy C."/>
            <person name="Pearson M."/>
            <person name="Poon T.W."/>
            <person name="Priest M."/>
            <person name="Roberts A."/>
            <person name="Saif S."/>
            <person name="Shea T."/>
            <person name="Sisk P."/>
            <person name="Sykes S."/>
            <person name="Wortman J."/>
            <person name="Nusbaum C."/>
            <person name="Birren B."/>
        </authorList>
    </citation>
    <scope>NUCLEOTIDE SEQUENCE [LARGE SCALE GENOMIC DNA]</scope>
    <source>
        <strain evidence="6">FAR1</strain>
    </source>
</reference>
<name>A0A182QP94_9DIPT</name>
<dbReference type="CDD" id="cd12363">
    <property type="entry name" value="RRM_TRA2"/>
    <property type="match status" value="1"/>
</dbReference>
<feature type="region of interest" description="Disordered" evidence="3">
    <location>
        <begin position="1"/>
        <end position="81"/>
    </location>
</feature>
<sequence length="217" mass="25753">MNFSSGTSYDMTSSHRRSDYRTRRRYEDDYRRSRSVERRHRHRRSRSTSRDRQRYRSVSRSPLRERSSYRKSPASTTHHRIRVDSPAPSRCLGIFGLSVYTTEPYLEDIFGHFGTVERTFVIYDAKTRLSRGFGFVYFKTKEEASVARTHCNGLQIHGRRIRVDYSITDEPHTPTPGVYMGRRNESPLSSSRNYSRNQSYRRRHRSRSGSRSSYDSR</sequence>
<dbReference type="STRING" id="69004.A0A182QP94"/>
<keyword evidence="1 2" id="KW-0694">RNA-binding</keyword>
<dbReference type="InterPro" id="IPR050441">
    <property type="entry name" value="RBM"/>
</dbReference>
<dbReference type="Pfam" id="PF00076">
    <property type="entry name" value="RRM_1"/>
    <property type="match status" value="1"/>
</dbReference>
<dbReference type="InterPro" id="IPR012677">
    <property type="entry name" value="Nucleotide-bd_a/b_plait_sf"/>
</dbReference>
<dbReference type="SMART" id="SM00360">
    <property type="entry name" value="RRM"/>
    <property type="match status" value="1"/>
</dbReference>